<accession>A0A382U2M9</accession>
<dbReference type="AlphaFoldDB" id="A0A382U2M9"/>
<organism evidence="1">
    <name type="scientific">marine metagenome</name>
    <dbReference type="NCBI Taxonomy" id="408172"/>
    <lineage>
        <taxon>unclassified sequences</taxon>
        <taxon>metagenomes</taxon>
        <taxon>ecological metagenomes</taxon>
    </lineage>
</organism>
<proteinExistence type="predicted"/>
<protein>
    <recommendedName>
        <fullName evidence="2">UDP-N-acetylglucosamine 2-epimerase domain-containing protein</fullName>
    </recommendedName>
</protein>
<feature type="non-terminal residue" evidence="1">
    <location>
        <position position="1"/>
    </location>
</feature>
<dbReference type="Gene3D" id="3.40.50.12580">
    <property type="match status" value="1"/>
</dbReference>
<dbReference type="InterPro" id="IPR043148">
    <property type="entry name" value="TagF_C"/>
</dbReference>
<dbReference type="EMBL" id="UINC01140815">
    <property type="protein sequence ID" value="SVD28175.1"/>
    <property type="molecule type" value="Genomic_DNA"/>
</dbReference>
<evidence type="ECO:0008006" key="2">
    <source>
        <dbReference type="Google" id="ProtNLM"/>
    </source>
</evidence>
<reference evidence="1" key="1">
    <citation type="submission" date="2018-05" db="EMBL/GenBank/DDBJ databases">
        <authorList>
            <person name="Lanie J.A."/>
            <person name="Ng W.-L."/>
            <person name="Kazmierczak K.M."/>
            <person name="Andrzejewski T.M."/>
            <person name="Davidsen T.M."/>
            <person name="Wayne K.J."/>
            <person name="Tettelin H."/>
            <person name="Glass J.I."/>
            <person name="Rusch D."/>
            <person name="Podicherti R."/>
            <person name="Tsui H.-C.T."/>
            <person name="Winkler M.E."/>
        </authorList>
    </citation>
    <scope>NUCLEOTIDE SEQUENCE</scope>
</reference>
<sequence length="132" mass="15185">IKLHPVTNEQQFNFYNKSNWDVTYDNLYDLFNKTNIVITTTSGTALESVACGISVIMIASSETFVINPLVDYGKGKIWDIVYNEEGFMEKVNSLLVYSKDNPEEIDSISNWYRDNFFIEPTEINISKAFELC</sequence>
<gene>
    <name evidence="1" type="ORF">METZ01_LOCUS381029</name>
</gene>
<name>A0A382U2M9_9ZZZZ</name>
<evidence type="ECO:0000313" key="1">
    <source>
        <dbReference type="EMBL" id="SVD28175.1"/>
    </source>
</evidence>